<gene>
    <name evidence="9" type="ORF">X975_06568</name>
</gene>
<keyword evidence="5" id="KW-1015">Disulfide bond</keyword>
<dbReference type="InterPro" id="IPR005469">
    <property type="entry name" value="Avidin"/>
</dbReference>
<evidence type="ECO:0000256" key="7">
    <source>
        <dbReference type="ARBA" id="ARBA00023267"/>
    </source>
</evidence>
<dbReference type="EMBL" id="KK115562">
    <property type="protein sequence ID" value="KFM65416.1"/>
    <property type="molecule type" value="Genomic_DNA"/>
</dbReference>
<accession>A0A087TJX7</accession>
<evidence type="ECO:0000313" key="10">
    <source>
        <dbReference type="Proteomes" id="UP000054359"/>
    </source>
</evidence>
<comment type="similarity">
    <text evidence="2">Belongs to the avidin/streptavidin family.</text>
</comment>
<keyword evidence="6" id="KW-0325">Glycoprotein</keyword>
<dbReference type="OrthoDB" id="2821340at2759"/>
<proteinExistence type="inferred from homology"/>
<dbReference type="SUPFAM" id="SSF50876">
    <property type="entry name" value="Avidin/streptavidin"/>
    <property type="match status" value="2"/>
</dbReference>
<comment type="subcellular location">
    <subcellularLocation>
        <location evidence="1">Secreted</location>
    </subcellularLocation>
</comment>
<keyword evidence="4 8" id="KW-0732">Signal</keyword>
<evidence type="ECO:0000256" key="1">
    <source>
        <dbReference type="ARBA" id="ARBA00004613"/>
    </source>
</evidence>
<protein>
    <submittedName>
        <fullName evidence="9">Fibropellin-1</fullName>
    </submittedName>
</protein>
<evidence type="ECO:0000256" key="3">
    <source>
        <dbReference type="ARBA" id="ARBA00022525"/>
    </source>
</evidence>
<evidence type="ECO:0000313" key="9">
    <source>
        <dbReference type="EMBL" id="KFM65416.1"/>
    </source>
</evidence>
<keyword evidence="7" id="KW-0092">Biotin</keyword>
<dbReference type="PROSITE" id="PS51326">
    <property type="entry name" value="AVIDIN_2"/>
    <property type="match status" value="1"/>
</dbReference>
<evidence type="ECO:0000256" key="6">
    <source>
        <dbReference type="ARBA" id="ARBA00023180"/>
    </source>
</evidence>
<feature type="chain" id="PRO_5001829790" evidence="8">
    <location>
        <begin position="18"/>
        <end position="293"/>
    </location>
</feature>
<keyword evidence="3" id="KW-0964">Secreted</keyword>
<sequence>MCLIIFVLIVGLGSTYGSKCGDISGKWVNELGSHMTIEHRPLNRITGEYKTAVETFKGAAALVSNLTGTYLSVSDGALIGFSVLFNRGASLTSWVGQCIVCDGEEKLFTTWVLRRHAETPKKWMITNVHQNTFLRIGNDADSSHHSSNRISSRRPESIRADIEDRIKGQWISDSGDKLNISAHSEPGLFTGTNCHSEIIGHSDGSDNFAALGFVSPLSSKKFKVWAGHLYESGTEKKLETSWLTHEFRKDCQNPRHLVQFGVDHYSHAGKNEGSVLKEESFLEIIKNFFRWMF</sequence>
<dbReference type="Gene3D" id="2.40.128.30">
    <property type="entry name" value="Avidin-like"/>
    <property type="match status" value="2"/>
</dbReference>
<evidence type="ECO:0000256" key="4">
    <source>
        <dbReference type="ARBA" id="ARBA00022729"/>
    </source>
</evidence>
<evidence type="ECO:0000256" key="2">
    <source>
        <dbReference type="ARBA" id="ARBA00006297"/>
    </source>
</evidence>
<dbReference type="PRINTS" id="PR00709">
    <property type="entry name" value="AVIDIN"/>
</dbReference>
<dbReference type="Pfam" id="PF01382">
    <property type="entry name" value="Avidin"/>
    <property type="match status" value="1"/>
</dbReference>
<keyword evidence="10" id="KW-1185">Reference proteome</keyword>
<dbReference type="InterPro" id="IPR005468">
    <property type="entry name" value="Avidin/str"/>
</dbReference>
<reference evidence="9 10" key="1">
    <citation type="submission" date="2013-11" db="EMBL/GenBank/DDBJ databases">
        <title>Genome sequencing of Stegodyphus mimosarum.</title>
        <authorList>
            <person name="Bechsgaard J."/>
        </authorList>
    </citation>
    <scope>NUCLEOTIDE SEQUENCE [LARGE SCALE GENOMIC DNA]</scope>
</reference>
<dbReference type="GO" id="GO:0009374">
    <property type="term" value="F:biotin binding"/>
    <property type="evidence" value="ECO:0007669"/>
    <property type="project" value="InterPro"/>
</dbReference>
<feature type="signal peptide" evidence="8">
    <location>
        <begin position="1"/>
        <end position="17"/>
    </location>
</feature>
<dbReference type="AlphaFoldDB" id="A0A087TJX7"/>
<dbReference type="InterPro" id="IPR036896">
    <property type="entry name" value="Avidin-like_sf"/>
</dbReference>
<evidence type="ECO:0000256" key="5">
    <source>
        <dbReference type="ARBA" id="ARBA00023157"/>
    </source>
</evidence>
<feature type="non-terminal residue" evidence="9">
    <location>
        <position position="293"/>
    </location>
</feature>
<dbReference type="PANTHER" id="PTHR34399">
    <property type="entry name" value="AVIDIN-RELATED"/>
    <property type="match status" value="1"/>
</dbReference>
<dbReference type="PANTHER" id="PTHR34399:SF3">
    <property type="entry name" value="AVID PROTEIN-RELATED"/>
    <property type="match status" value="1"/>
</dbReference>
<dbReference type="OMA" id="HITGEYS"/>
<organism evidence="9 10">
    <name type="scientific">Stegodyphus mimosarum</name>
    <name type="common">African social velvet spider</name>
    <dbReference type="NCBI Taxonomy" id="407821"/>
    <lineage>
        <taxon>Eukaryota</taxon>
        <taxon>Metazoa</taxon>
        <taxon>Ecdysozoa</taxon>
        <taxon>Arthropoda</taxon>
        <taxon>Chelicerata</taxon>
        <taxon>Arachnida</taxon>
        <taxon>Araneae</taxon>
        <taxon>Araneomorphae</taxon>
        <taxon>Entelegynae</taxon>
        <taxon>Eresoidea</taxon>
        <taxon>Eresidae</taxon>
        <taxon>Stegodyphus</taxon>
    </lineage>
</organism>
<dbReference type="Proteomes" id="UP000054359">
    <property type="component" value="Unassembled WGS sequence"/>
</dbReference>
<name>A0A087TJX7_STEMI</name>
<evidence type="ECO:0000256" key="8">
    <source>
        <dbReference type="SAM" id="SignalP"/>
    </source>
</evidence>
<dbReference type="GO" id="GO:0005576">
    <property type="term" value="C:extracellular region"/>
    <property type="evidence" value="ECO:0007669"/>
    <property type="project" value="UniProtKB-SubCell"/>
</dbReference>
<dbReference type="InterPro" id="IPR051764">
    <property type="entry name" value="Avidin/Streptavidin-rel"/>
</dbReference>